<feature type="transmembrane region" description="Helical" evidence="1">
    <location>
        <begin position="43"/>
        <end position="61"/>
    </location>
</feature>
<reference evidence="3" key="1">
    <citation type="submission" date="2016-10" db="EMBL/GenBank/DDBJ databases">
        <authorList>
            <person name="Varghese N."/>
            <person name="Submissions S."/>
        </authorList>
    </citation>
    <scope>NUCLEOTIDE SEQUENCE [LARGE SCALE GENOMIC DNA]</scope>
    <source>
        <strain evidence="3">DSM 26879</strain>
    </source>
</reference>
<feature type="transmembrane region" description="Helical" evidence="1">
    <location>
        <begin position="12"/>
        <end position="37"/>
    </location>
</feature>
<protein>
    <recommendedName>
        <fullName evidence="4">DUF2842 domain-containing protein</fullName>
    </recommendedName>
</protein>
<dbReference type="STRING" id="390270.SAMN04488005_0823"/>
<evidence type="ECO:0000313" key="2">
    <source>
        <dbReference type="EMBL" id="SFR35494.1"/>
    </source>
</evidence>
<keyword evidence="1" id="KW-0472">Membrane</keyword>
<name>A0A1I6FZZ3_9RHOB</name>
<dbReference type="Proteomes" id="UP000199478">
    <property type="component" value="Unassembled WGS sequence"/>
</dbReference>
<dbReference type="InterPro" id="IPR021265">
    <property type="entry name" value="DUF2842"/>
</dbReference>
<evidence type="ECO:0000313" key="3">
    <source>
        <dbReference type="Proteomes" id="UP000199478"/>
    </source>
</evidence>
<organism evidence="2 3">
    <name type="scientific">Yoonia tamlensis</name>
    <dbReference type="NCBI Taxonomy" id="390270"/>
    <lineage>
        <taxon>Bacteria</taxon>
        <taxon>Pseudomonadati</taxon>
        <taxon>Pseudomonadota</taxon>
        <taxon>Alphaproteobacteria</taxon>
        <taxon>Rhodobacterales</taxon>
        <taxon>Paracoccaceae</taxon>
        <taxon>Yoonia</taxon>
    </lineage>
</organism>
<keyword evidence="1" id="KW-1133">Transmembrane helix</keyword>
<proteinExistence type="predicted"/>
<keyword evidence="3" id="KW-1185">Reference proteome</keyword>
<sequence>MAMGYKARKRLALFILVVGLPAYIVLAVTMMGIAPGFAKPVELAIYVALGIAWIFPVKWVFKGIGQPDPDA</sequence>
<evidence type="ECO:0008006" key="4">
    <source>
        <dbReference type="Google" id="ProtNLM"/>
    </source>
</evidence>
<gene>
    <name evidence="2" type="ORF">SAMN04488005_0823</name>
</gene>
<evidence type="ECO:0000256" key="1">
    <source>
        <dbReference type="SAM" id="Phobius"/>
    </source>
</evidence>
<dbReference type="EMBL" id="FOYP01000001">
    <property type="protein sequence ID" value="SFR35494.1"/>
    <property type="molecule type" value="Genomic_DNA"/>
</dbReference>
<dbReference type="RefSeq" id="WP_165614985.1">
    <property type="nucleotide sequence ID" value="NZ_FOYP01000001.1"/>
</dbReference>
<dbReference type="AlphaFoldDB" id="A0A1I6FZZ3"/>
<dbReference type="Pfam" id="PF11003">
    <property type="entry name" value="DUF2842"/>
    <property type="match status" value="1"/>
</dbReference>
<keyword evidence="1" id="KW-0812">Transmembrane</keyword>
<accession>A0A1I6FZZ3</accession>